<proteinExistence type="predicted"/>
<name>A0A9N9HBJ5_FUNMO</name>
<gene>
    <name evidence="1" type="ORF">FMOSSE_LOCUS12257</name>
</gene>
<accession>A0A9N9HBJ5</accession>
<comment type="caution">
    <text evidence="1">The sequence shown here is derived from an EMBL/GenBank/DDBJ whole genome shotgun (WGS) entry which is preliminary data.</text>
</comment>
<sequence length="111" mass="12868">MEFLEFLDRYKKHFPEAIPEQVNVAFQVSNEHSVSSQEEMNEIKKKVRFLEVELHKTKYTITVSHEVGKNFLDTASISPNEILSFLTSETPILIESLDLSLLQQHCDNESK</sequence>
<keyword evidence="2" id="KW-1185">Reference proteome</keyword>
<organism evidence="1 2">
    <name type="scientific">Funneliformis mosseae</name>
    <name type="common">Endomycorrhizal fungus</name>
    <name type="synonym">Glomus mosseae</name>
    <dbReference type="NCBI Taxonomy" id="27381"/>
    <lineage>
        <taxon>Eukaryota</taxon>
        <taxon>Fungi</taxon>
        <taxon>Fungi incertae sedis</taxon>
        <taxon>Mucoromycota</taxon>
        <taxon>Glomeromycotina</taxon>
        <taxon>Glomeromycetes</taxon>
        <taxon>Glomerales</taxon>
        <taxon>Glomeraceae</taxon>
        <taxon>Funneliformis</taxon>
    </lineage>
</organism>
<protein>
    <submittedName>
        <fullName evidence="1">15440_t:CDS:1</fullName>
    </submittedName>
</protein>
<dbReference type="EMBL" id="CAJVPP010005610">
    <property type="protein sequence ID" value="CAG8667782.1"/>
    <property type="molecule type" value="Genomic_DNA"/>
</dbReference>
<dbReference type="Proteomes" id="UP000789375">
    <property type="component" value="Unassembled WGS sequence"/>
</dbReference>
<evidence type="ECO:0000313" key="2">
    <source>
        <dbReference type="Proteomes" id="UP000789375"/>
    </source>
</evidence>
<feature type="non-terminal residue" evidence="1">
    <location>
        <position position="1"/>
    </location>
</feature>
<dbReference type="AlphaFoldDB" id="A0A9N9HBJ5"/>
<evidence type="ECO:0000313" key="1">
    <source>
        <dbReference type="EMBL" id="CAG8667782.1"/>
    </source>
</evidence>
<reference evidence="1" key="1">
    <citation type="submission" date="2021-06" db="EMBL/GenBank/DDBJ databases">
        <authorList>
            <person name="Kallberg Y."/>
            <person name="Tangrot J."/>
            <person name="Rosling A."/>
        </authorList>
    </citation>
    <scope>NUCLEOTIDE SEQUENCE</scope>
    <source>
        <strain evidence="1">87-6 pot B 2015</strain>
    </source>
</reference>